<dbReference type="InterPro" id="IPR027417">
    <property type="entry name" value="P-loop_NTPase"/>
</dbReference>
<evidence type="ECO:0000259" key="4">
    <source>
        <dbReference type="Pfam" id="PF19993"/>
    </source>
</evidence>
<evidence type="ECO:0000313" key="5">
    <source>
        <dbReference type="EMBL" id="GID67923.1"/>
    </source>
</evidence>
<evidence type="ECO:0000256" key="3">
    <source>
        <dbReference type="SAM" id="Phobius"/>
    </source>
</evidence>
<gene>
    <name evidence="5" type="ORF">Acy02nite_58040</name>
</gene>
<feature type="region of interest" description="Disordered" evidence="2">
    <location>
        <begin position="31"/>
        <end position="63"/>
    </location>
</feature>
<dbReference type="Pfam" id="PF19993">
    <property type="entry name" value="DO-GTPase2"/>
    <property type="match status" value="1"/>
</dbReference>
<evidence type="ECO:0000256" key="1">
    <source>
        <dbReference type="SAM" id="Coils"/>
    </source>
</evidence>
<keyword evidence="3" id="KW-0472">Membrane</keyword>
<keyword evidence="3" id="KW-0812">Transmembrane</keyword>
<dbReference type="EMBL" id="BOMH01000041">
    <property type="protein sequence ID" value="GID67923.1"/>
    <property type="molecule type" value="Genomic_DNA"/>
</dbReference>
<keyword evidence="3" id="KW-1133">Transmembrane helix</keyword>
<keyword evidence="1" id="KW-0175">Coiled coil</keyword>
<name>A0A919IM51_9ACTN</name>
<protein>
    <recommendedName>
        <fullName evidence="4">Double-GTPase 2 domain-containing protein</fullName>
    </recommendedName>
</protein>
<feature type="compositionally biased region" description="Basic and acidic residues" evidence="2">
    <location>
        <begin position="566"/>
        <end position="579"/>
    </location>
</feature>
<organism evidence="5 6">
    <name type="scientific">Actinoplanes cyaneus</name>
    <dbReference type="NCBI Taxonomy" id="52696"/>
    <lineage>
        <taxon>Bacteria</taxon>
        <taxon>Bacillati</taxon>
        <taxon>Actinomycetota</taxon>
        <taxon>Actinomycetes</taxon>
        <taxon>Micromonosporales</taxon>
        <taxon>Micromonosporaceae</taxon>
        <taxon>Actinoplanes</taxon>
    </lineage>
</organism>
<dbReference type="SUPFAM" id="SSF52540">
    <property type="entry name" value="P-loop containing nucleoside triphosphate hydrolases"/>
    <property type="match status" value="1"/>
</dbReference>
<dbReference type="Pfam" id="PF14362">
    <property type="entry name" value="DUF4407"/>
    <property type="match status" value="1"/>
</dbReference>
<proteinExistence type="predicted"/>
<dbReference type="RefSeq" id="WP_203746159.1">
    <property type="nucleotide sequence ID" value="NZ_BAAAUC010000008.1"/>
</dbReference>
<evidence type="ECO:0000313" key="6">
    <source>
        <dbReference type="Proteomes" id="UP000619479"/>
    </source>
</evidence>
<dbReference type="Gene3D" id="3.40.50.300">
    <property type="entry name" value="P-loop containing nucleotide triphosphate hydrolases"/>
    <property type="match status" value="1"/>
</dbReference>
<evidence type="ECO:0000256" key="2">
    <source>
        <dbReference type="SAM" id="MobiDB-lite"/>
    </source>
</evidence>
<dbReference type="InterPro" id="IPR045528">
    <property type="entry name" value="DO-GTPase2"/>
</dbReference>
<dbReference type="AlphaFoldDB" id="A0A919IM51"/>
<reference evidence="5" key="1">
    <citation type="submission" date="2021-01" db="EMBL/GenBank/DDBJ databases">
        <title>Whole genome shotgun sequence of Actinoplanes cyaneus NBRC 14990.</title>
        <authorList>
            <person name="Komaki H."/>
            <person name="Tamura T."/>
        </authorList>
    </citation>
    <scope>NUCLEOTIDE SEQUENCE</scope>
    <source>
        <strain evidence="5">NBRC 14990</strain>
    </source>
</reference>
<keyword evidence="6" id="KW-1185">Reference proteome</keyword>
<feature type="coiled-coil region" evidence="1">
    <location>
        <begin position="268"/>
        <end position="295"/>
    </location>
</feature>
<feature type="transmembrane region" description="Helical" evidence="3">
    <location>
        <begin position="200"/>
        <end position="219"/>
    </location>
</feature>
<feature type="transmembrane region" description="Helical" evidence="3">
    <location>
        <begin position="123"/>
        <end position="142"/>
    </location>
</feature>
<feature type="region of interest" description="Disordered" evidence="2">
    <location>
        <begin position="547"/>
        <end position="590"/>
    </location>
</feature>
<sequence length="980" mass="108777">MRDESSDQGPRIVAGWGPEVQREHEVTIEIPRSRAAPDTEVAEGEVVEPTRVRPLPGGEPPGDEPWPRRFVLYASGVDRRILARAAVDESEFVVQGSLVVLTSIVAVVAALSAAGVLVEGRFAVTPVTVLIGLAWGVLIFFFDRALVSGTLNPFHFSRADIGGFSDPHRFTNWAHETAGRGAGTRMAEVIKVLSVASLRIALALATSFIMADMILLLIFQAEVGDRTEYLQERLHQKRVETIQQDYVQRAKDRSARREQLTGAGDPQLDRLGRDLDQLEKRLTDARADLVKLQDAAAKEEDGVARRYQLSDGTVISTTGGGGSGPATRTFADQAATQESLVSDLTGKVSDGRDALGDRRGAILRENKLALEELTRQDNAAPGGQQSEIDKVPGVNAAEAGLLLRRAALTDLEHDTDPQTPEQDAIPPCRGFFRWLCSLRNWVAPPTPMGPEVVAFRIVFLVIEIFPITYKVFMSLRRRRPYDMVKASMEVEVYATAFDRADRSLHQGAAQVVTRVNERRDWRVRELTDHPDTGRLLDIDEQRERVLTGTAQPGLADLNSAGSDEETAGRDPRHSAEGGGRHRPGNANLRRPTFKVVMVGGQRAGKTALLAMMYEELSRDRGNARGYLLRCQDPEQQEELVANARRVAEAGAVWPPKTALDEIEEYTFTCRISNEPVLDVHYWDYAGDLYEQPSRESRSLRRKLHRVVKQADALLLAVDGEIVLKAMLGREAFGVDPGDAATVLKRMTENLFYVGSDDRDQVAHLLITKWDLFESRGIPLTAVRDFLLAEMDIRELIAHRTVPVRLIPVASTGHEVTPETHTDGVITMVKQRDRPRSPINLSVLLTALLPDRIEAIVNDMSDRTFARRIKQAKRDRRKFWGVASLSWVLGFAGRFTKIDMGFFAFEKEAANPENGWALAAFQRKAQSLKGSAGLVKELQDMRKRAGDSVLARINVVHLLRRDLAAFERRYPGSTLPSGERP</sequence>
<feature type="transmembrane region" description="Helical" evidence="3">
    <location>
        <begin position="92"/>
        <end position="117"/>
    </location>
</feature>
<dbReference type="Proteomes" id="UP000619479">
    <property type="component" value="Unassembled WGS sequence"/>
</dbReference>
<comment type="caution">
    <text evidence="5">The sequence shown here is derived from an EMBL/GenBank/DDBJ whole genome shotgun (WGS) entry which is preliminary data.</text>
</comment>
<dbReference type="InterPro" id="IPR025519">
    <property type="entry name" value="DUF4407"/>
</dbReference>
<feature type="domain" description="Double-GTPase 2" evidence="4">
    <location>
        <begin position="597"/>
        <end position="771"/>
    </location>
</feature>
<accession>A0A919IM51</accession>